<evidence type="ECO:0000256" key="1">
    <source>
        <dbReference type="SAM" id="MobiDB-lite"/>
    </source>
</evidence>
<reference evidence="2 3" key="1">
    <citation type="submission" date="2019-06" db="EMBL/GenBank/DDBJ databases">
        <title>Draft genomes of female and male turbot (Scophthalmus maximus).</title>
        <authorList>
            <person name="Xu H."/>
            <person name="Xu X.-W."/>
            <person name="Shao C."/>
            <person name="Chen S."/>
        </authorList>
    </citation>
    <scope>NUCLEOTIDE SEQUENCE [LARGE SCALE GENOMIC DNA]</scope>
    <source>
        <strain evidence="2">Ysfricsl-2016a</strain>
        <tissue evidence="2">Blood</tissue>
    </source>
</reference>
<accession>A0A6A4SKW4</accession>
<dbReference type="EMBL" id="VEVO01000015">
    <property type="protein sequence ID" value="KAF0030982.1"/>
    <property type="molecule type" value="Genomic_DNA"/>
</dbReference>
<comment type="caution">
    <text evidence="2">The sequence shown here is derived from an EMBL/GenBank/DDBJ whole genome shotgun (WGS) entry which is preliminary data.</text>
</comment>
<feature type="region of interest" description="Disordered" evidence="1">
    <location>
        <begin position="16"/>
        <end position="100"/>
    </location>
</feature>
<feature type="compositionally biased region" description="Low complexity" evidence="1">
    <location>
        <begin position="88"/>
        <end position="100"/>
    </location>
</feature>
<dbReference type="Proteomes" id="UP000438429">
    <property type="component" value="Unassembled WGS sequence"/>
</dbReference>
<protein>
    <submittedName>
        <fullName evidence="2">Uncharacterized protein</fullName>
    </submittedName>
</protein>
<sequence length="100" mass="10301">MMGRDTLTSSLISSGQRLISGSSSGAHVTAVPVTRSSGESYLKVSRSVRSLTDTQRGESVSGFSADPEPQRSSHDSAAARGAESCRHAAPLPACSLSPPQ</sequence>
<dbReference type="AlphaFoldDB" id="A0A6A4SKW4"/>
<gene>
    <name evidence="2" type="ORF">F2P81_017713</name>
</gene>
<feature type="compositionally biased region" description="Low complexity" evidence="1">
    <location>
        <begin position="16"/>
        <end position="25"/>
    </location>
</feature>
<proteinExistence type="predicted"/>
<evidence type="ECO:0000313" key="2">
    <source>
        <dbReference type="EMBL" id="KAF0030982.1"/>
    </source>
</evidence>
<organism evidence="2 3">
    <name type="scientific">Scophthalmus maximus</name>
    <name type="common">Turbot</name>
    <name type="synonym">Psetta maxima</name>
    <dbReference type="NCBI Taxonomy" id="52904"/>
    <lineage>
        <taxon>Eukaryota</taxon>
        <taxon>Metazoa</taxon>
        <taxon>Chordata</taxon>
        <taxon>Craniata</taxon>
        <taxon>Vertebrata</taxon>
        <taxon>Euteleostomi</taxon>
        <taxon>Actinopterygii</taxon>
        <taxon>Neopterygii</taxon>
        <taxon>Teleostei</taxon>
        <taxon>Neoteleostei</taxon>
        <taxon>Acanthomorphata</taxon>
        <taxon>Carangaria</taxon>
        <taxon>Pleuronectiformes</taxon>
        <taxon>Pleuronectoidei</taxon>
        <taxon>Scophthalmidae</taxon>
        <taxon>Scophthalmus</taxon>
    </lineage>
</organism>
<evidence type="ECO:0000313" key="3">
    <source>
        <dbReference type="Proteomes" id="UP000438429"/>
    </source>
</evidence>
<feature type="compositionally biased region" description="Polar residues" evidence="1">
    <location>
        <begin position="47"/>
        <end position="62"/>
    </location>
</feature>
<name>A0A6A4SKW4_SCOMX</name>